<gene>
    <name evidence="2" type="ORF">WMY93_024375</name>
</gene>
<comment type="caution">
    <text evidence="2">The sequence shown here is derived from an EMBL/GenBank/DDBJ whole genome shotgun (WGS) entry which is preliminary data.</text>
</comment>
<keyword evidence="3" id="KW-1185">Reference proteome</keyword>
<dbReference type="EMBL" id="JBBPFD010000018">
    <property type="protein sequence ID" value="KAK7888815.1"/>
    <property type="molecule type" value="Genomic_DNA"/>
</dbReference>
<feature type="compositionally biased region" description="Basic and acidic residues" evidence="1">
    <location>
        <begin position="51"/>
        <end position="66"/>
    </location>
</feature>
<proteinExistence type="predicted"/>
<evidence type="ECO:0000313" key="2">
    <source>
        <dbReference type="EMBL" id="KAK7888815.1"/>
    </source>
</evidence>
<name>A0AAW0N9T7_9GOBI</name>
<organism evidence="2 3">
    <name type="scientific">Mugilogobius chulae</name>
    <name type="common">yellowstripe goby</name>
    <dbReference type="NCBI Taxonomy" id="88201"/>
    <lineage>
        <taxon>Eukaryota</taxon>
        <taxon>Metazoa</taxon>
        <taxon>Chordata</taxon>
        <taxon>Craniata</taxon>
        <taxon>Vertebrata</taxon>
        <taxon>Euteleostomi</taxon>
        <taxon>Actinopterygii</taxon>
        <taxon>Neopterygii</taxon>
        <taxon>Teleostei</taxon>
        <taxon>Neoteleostei</taxon>
        <taxon>Acanthomorphata</taxon>
        <taxon>Gobiaria</taxon>
        <taxon>Gobiiformes</taxon>
        <taxon>Gobioidei</taxon>
        <taxon>Gobiidae</taxon>
        <taxon>Gobionellinae</taxon>
        <taxon>Mugilogobius</taxon>
    </lineage>
</organism>
<sequence>MLEHLVRKLPAHDLIQSHRRNPRRNTPENTPGEHPRRTPQEDIPGGHPRRTPQEDTPGEHSRRTPQEDTPGGHPRRTPQENTPGEHPRRTPQENTPGEHPNQMGWRAKDLSLTEPKATRLHQFSTQAQDIDSGTSSALVGPVQASETNCYMFNTPVLSRSCCEQRHSQAQGHSGPAASRRTLKRSGHEAVLLARPEELNATGTNMSRYLSLTAAHTSMLTTVTERSCCERRTLTQPGTVWRHGMLRAIADANNVLRAVCTDVGPETKIKSRDTERICCKPEDTHCSERSC</sequence>
<feature type="compositionally biased region" description="Basic and acidic residues" evidence="1">
    <location>
        <begin position="31"/>
        <end position="40"/>
    </location>
</feature>
<feature type="region of interest" description="Disordered" evidence="1">
    <location>
        <begin position="1"/>
        <end position="104"/>
    </location>
</feature>
<evidence type="ECO:0000313" key="3">
    <source>
        <dbReference type="Proteomes" id="UP001460270"/>
    </source>
</evidence>
<evidence type="ECO:0000256" key="1">
    <source>
        <dbReference type="SAM" id="MobiDB-lite"/>
    </source>
</evidence>
<accession>A0AAW0N9T7</accession>
<dbReference type="AlphaFoldDB" id="A0AAW0N9T7"/>
<reference evidence="3" key="1">
    <citation type="submission" date="2024-04" db="EMBL/GenBank/DDBJ databases">
        <title>Salinicola lusitanus LLJ914,a marine bacterium isolated from the Okinawa Trough.</title>
        <authorList>
            <person name="Li J."/>
        </authorList>
    </citation>
    <scope>NUCLEOTIDE SEQUENCE [LARGE SCALE GENOMIC DNA]</scope>
</reference>
<protein>
    <submittedName>
        <fullName evidence="2">Uncharacterized protein</fullName>
    </submittedName>
</protein>
<dbReference type="Proteomes" id="UP001460270">
    <property type="component" value="Unassembled WGS sequence"/>
</dbReference>